<organism evidence="9">
    <name type="scientific">Menopon gallinae</name>
    <name type="common">poultry shaft louse</name>
    <dbReference type="NCBI Taxonomy" id="328185"/>
    <lineage>
        <taxon>Eukaryota</taxon>
        <taxon>Metazoa</taxon>
        <taxon>Ecdysozoa</taxon>
        <taxon>Arthropoda</taxon>
        <taxon>Hexapoda</taxon>
        <taxon>Insecta</taxon>
        <taxon>Pterygota</taxon>
        <taxon>Neoptera</taxon>
        <taxon>Paraneoptera</taxon>
        <taxon>Psocodea</taxon>
        <taxon>Troctomorpha</taxon>
        <taxon>Phthiraptera</taxon>
        <taxon>Amblycera</taxon>
        <taxon>Menoponidae</taxon>
        <taxon>Menopon</taxon>
    </lineage>
</organism>
<dbReference type="InterPro" id="IPR043504">
    <property type="entry name" value="Peptidase_S1_PA_chymotrypsin"/>
</dbReference>
<proteinExistence type="inferred from homology"/>
<keyword evidence="7" id="KW-0732">Signal</keyword>
<keyword evidence="5" id="KW-1015">Disulfide bond</keyword>
<dbReference type="InterPro" id="IPR001254">
    <property type="entry name" value="Trypsin_dom"/>
</dbReference>
<dbReference type="AlphaFoldDB" id="A0AAW2HVF3"/>
<dbReference type="PROSITE" id="PS00134">
    <property type="entry name" value="TRYPSIN_HIS"/>
    <property type="match status" value="1"/>
</dbReference>
<evidence type="ECO:0000256" key="5">
    <source>
        <dbReference type="ARBA" id="ARBA00023157"/>
    </source>
</evidence>
<dbReference type="GO" id="GO:0006508">
    <property type="term" value="P:proteolysis"/>
    <property type="evidence" value="ECO:0007669"/>
    <property type="project" value="UniProtKB-KW"/>
</dbReference>
<dbReference type="InterPro" id="IPR033116">
    <property type="entry name" value="TRYPSIN_SER"/>
</dbReference>
<protein>
    <recommendedName>
        <fullName evidence="8">Peptidase S1 domain-containing protein</fullName>
    </recommendedName>
</protein>
<dbReference type="FunFam" id="2.40.10.10:FF:000068">
    <property type="entry name" value="transmembrane protease serine 2"/>
    <property type="match status" value="1"/>
</dbReference>
<dbReference type="PANTHER" id="PTHR24276">
    <property type="entry name" value="POLYSERASE-RELATED"/>
    <property type="match status" value="1"/>
</dbReference>
<name>A0AAW2HVF3_9NEOP</name>
<evidence type="ECO:0000256" key="7">
    <source>
        <dbReference type="SAM" id="SignalP"/>
    </source>
</evidence>
<comment type="similarity">
    <text evidence="1">Belongs to the peptidase S1 family.</text>
</comment>
<evidence type="ECO:0000259" key="8">
    <source>
        <dbReference type="PROSITE" id="PS50240"/>
    </source>
</evidence>
<keyword evidence="3 6" id="KW-0378">Hydrolase</keyword>
<evidence type="ECO:0000313" key="9">
    <source>
        <dbReference type="EMBL" id="KAL0273606.1"/>
    </source>
</evidence>
<evidence type="ECO:0000256" key="3">
    <source>
        <dbReference type="ARBA" id="ARBA00022801"/>
    </source>
</evidence>
<dbReference type="PANTHER" id="PTHR24276:SF98">
    <property type="entry name" value="FI18310P1-RELATED"/>
    <property type="match status" value="1"/>
</dbReference>
<reference evidence="9" key="1">
    <citation type="journal article" date="2024" name="Gigascience">
        <title>Chromosome-level genome of the poultry shaft louse Menopon gallinae provides insight into the host-switching and adaptive evolution of parasitic lice.</title>
        <authorList>
            <person name="Xu Y."/>
            <person name="Ma L."/>
            <person name="Liu S."/>
            <person name="Liang Y."/>
            <person name="Liu Q."/>
            <person name="He Z."/>
            <person name="Tian L."/>
            <person name="Duan Y."/>
            <person name="Cai W."/>
            <person name="Li H."/>
            <person name="Song F."/>
        </authorList>
    </citation>
    <scope>NUCLEOTIDE SEQUENCE</scope>
    <source>
        <strain evidence="9">Cailab_2023a</strain>
    </source>
</reference>
<dbReference type="InterPro" id="IPR001314">
    <property type="entry name" value="Peptidase_S1A"/>
</dbReference>
<dbReference type="Pfam" id="PF00089">
    <property type="entry name" value="Trypsin"/>
    <property type="match status" value="1"/>
</dbReference>
<feature type="chain" id="PRO_5043329698" description="Peptidase S1 domain-containing protein" evidence="7">
    <location>
        <begin position="17"/>
        <end position="277"/>
    </location>
</feature>
<keyword evidence="2 6" id="KW-0645">Protease</keyword>
<dbReference type="GO" id="GO:0004252">
    <property type="term" value="F:serine-type endopeptidase activity"/>
    <property type="evidence" value="ECO:0007669"/>
    <property type="project" value="InterPro"/>
</dbReference>
<dbReference type="SMART" id="SM00020">
    <property type="entry name" value="Tryp_SPc"/>
    <property type="match status" value="1"/>
</dbReference>
<evidence type="ECO:0000256" key="4">
    <source>
        <dbReference type="ARBA" id="ARBA00022825"/>
    </source>
</evidence>
<evidence type="ECO:0000256" key="6">
    <source>
        <dbReference type="RuleBase" id="RU363034"/>
    </source>
</evidence>
<dbReference type="InterPro" id="IPR018114">
    <property type="entry name" value="TRYPSIN_HIS"/>
</dbReference>
<dbReference type="InterPro" id="IPR009003">
    <property type="entry name" value="Peptidase_S1_PA"/>
</dbReference>
<dbReference type="PROSITE" id="PS00135">
    <property type="entry name" value="TRYPSIN_SER"/>
    <property type="match status" value="1"/>
</dbReference>
<dbReference type="Gene3D" id="2.40.10.10">
    <property type="entry name" value="Trypsin-like serine proteases"/>
    <property type="match status" value="1"/>
</dbReference>
<sequence>MFKAIVLLFAVALASAELPTVWLEGQQPENAPKIIKGEDANDGEFPYILSLRRKGVTPGHFCGASILTSNWVLTAAHCCASIKNKAEFYAYAGSVLLNQGGSEHFVQDLYPHESYQPGQNWKNDICLIKVIQPFKFTDKVQQVALAPKGTVVNSGDKVTIAGWGYTSPNGNSQADIPNRLQKGVDFIALSERECEMVSGLKMFPGYLCARGKFNGQCTWNGDSGGPLTRQGAQVGLTSFGFRPYGGGKPTVYARVTNYIDWIKQKLGPDASQLKFKQ</sequence>
<comment type="caution">
    <text evidence="9">The sequence shown here is derived from an EMBL/GenBank/DDBJ whole genome shotgun (WGS) entry which is preliminary data.</text>
</comment>
<dbReference type="InterPro" id="IPR050430">
    <property type="entry name" value="Peptidase_S1"/>
</dbReference>
<accession>A0AAW2HVF3</accession>
<gene>
    <name evidence="9" type="ORF">PYX00_006239</name>
</gene>
<dbReference type="CDD" id="cd00190">
    <property type="entry name" value="Tryp_SPc"/>
    <property type="match status" value="1"/>
</dbReference>
<feature type="domain" description="Peptidase S1" evidence="8">
    <location>
        <begin position="34"/>
        <end position="267"/>
    </location>
</feature>
<feature type="signal peptide" evidence="7">
    <location>
        <begin position="1"/>
        <end position="16"/>
    </location>
</feature>
<dbReference type="EMBL" id="JARGDH010000003">
    <property type="protein sequence ID" value="KAL0273606.1"/>
    <property type="molecule type" value="Genomic_DNA"/>
</dbReference>
<dbReference type="PROSITE" id="PS50240">
    <property type="entry name" value="TRYPSIN_DOM"/>
    <property type="match status" value="1"/>
</dbReference>
<evidence type="ECO:0000256" key="2">
    <source>
        <dbReference type="ARBA" id="ARBA00022670"/>
    </source>
</evidence>
<evidence type="ECO:0000256" key="1">
    <source>
        <dbReference type="ARBA" id="ARBA00007664"/>
    </source>
</evidence>
<dbReference type="SUPFAM" id="SSF50494">
    <property type="entry name" value="Trypsin-like serine proteases"/>
    <property type="match status" value="1"/>
</dbReference>
<keyword evidence="4 6" id="KW-0720">Serine protease</keyword>
<dbReference type="PRINTS" id="PR00722">
    <property type="entry name" value="CHYMOTRYPSIN"/>
</dbReference>